<evidence type="ECO:0000256" key="1">
    <source>
        <dbReference type="ARBA" id="ARBA00022729"/>
    </source>
</evidence>
<dbReference type="SUPFAM" id="SSF53474">
    <property type="entry name" value="alpha/beta-Hydrolases"/>
    <property type="match status" value="1"/>
</dbReference>
<dbReference type="AlphaFoldDB" id="A0A9X1QTA4"/>
<name>A0A9X1QTA4_9CORY</name>
<evidence type="ECO:0000256" key="2">
    <source>
        <dbReference type="ARBA" id="ARBA00022801"/>
    </source>
</evidence>
<reference evidence="3" key="1">
    <citation type="submission" date="2022-01" db="EMBL/GenBank/DDBJ databases">
        <title>Corynebacterium sp. nov isolated from isolated from the feces of the greater white-fronted geese (Anser albifrons) at Poyang Lake, PR China.</title>
        <authorList>
            <person name="Liu Q."/>
        </authorList>
    </citation>
    <scope>NUCLEOTIDE SEQUENCE</scope>
    <source>
        <strain evidence="3">JCM 32435</strain>
    </source>
</reference>
<keyword evidence="4" id="KW-1185">Reference proteome</keyword>
<dbReference type="InterPro" id="IPR029058">
    <property type="entry name" value="AB_hydrolase_fold"/>
</dbReference>
<dbReference type="RefSeq" id="WP_236119298.1">
    <property type="nucleotide sequence ID" value="NZ_JAKGSI010000004.1"/>
</dbReference>
<dbReference type="PANTHER" id="PTHR43037:SF5">
    <property type="entry name" value="FERULOYL ESTERASE"/>
    <property type="match status" value="1"/>
</dbReference>
<sequence>MPRSEFPTAQRTRTYQLISPEASARAGAEDAPVLLLVHGSQQSSTVFRAFTDRMFEGLGLRALYPDGVAHHFNDMRAHLPERTREEGVDDVDFLTSLCSHIGARRVIGLGFSNGGHMILRLLRDAPGFLAGGAIFAASRPAEGNILPPTEPPAPWHPTPLLFCHGTADPLAPYGGGLAGVGGRSRGECLPARESAEFYARANGATGAPAERRVGENVSVARWEGAAPVELWTLEGAGHVIPGQSARLPVLGEPCSEVRADRMVAEFFGL</sequence>
<dbReference type="GO" id="GO:0016787">
    <property type="term" value="F:hydrolase activity"/>
    <property type="evidence" value="ECO:0007669"/>
    <property type="project" value="UniProtKB-KW"/>
</dbReference>
<evidence type="ECO:0000313" key="4">
    <source>
        <dbReference type="Proteomes" id="UP001139336"/>
    </source>
</evidence>
<proteinExistence type="predicted"/>
<gene>
    <name evidence="3" type="ORF">L1O03_08210</name>
</gene>
<accession>A0A9X1QTA4</accession>
<dbReference type="InterPro" id="IPR050955">
    <property type="entry name" value="Plant_Biomass_Hydrol_Est"/>
</dbReference>
<dbReference type="Gene3D" id="3.40.50.1820">
    <property type="entry name" value="alpha/beta hydrolase"/>
    <property type="match status" value="1"/>
</dbReference>
<dbReference type="PANTHER" id="PTHR43037">
    <property type="entry name" value="UNNAMED PRODUCT-RELATED"/>
    <property type="match status" value="1"/>
</dbReference>
<comment type="caution">
    <text evidence="3">The sequence shown here is derived from an EMBL/GenBank/DDBJ whole genome shotgun (WGS) entry which is preliminary data.</text>
</comment>
<dbReference type="Proteomes" id="UP001139336">
    <property type="component" value="Unassembled WGS sequence"/>
</dbReference>
<organism evidence="3 4">
    <name type="scientific">Corynebacterium uropygiale</name>
    <dbReference type="NCBI Taxonomy" id="1775911"/>
    <lineage>
        <taxon>Bacteria</taxon>
        <taxon>Bacillati</taxon>
        <taxon>Actinomycetota</taxon>
        <taxon>Actinomycetes</taxon>
        <taxon>Mycobacteriales</taxon>
        <taxon>Corynebacteriaceae</taxon>
        <taxon>Corynebacterium</taxon>
    </lineage>
</organism>
<keyword evidence="1" id="KW-0732">Signal</keyword>
<dbReference type="EMBL" id="JAKGSI010000004">
    <property type="protein sequence ID" value="MCF4007154.1"/>
    <property type="molecule type" value="Genomic_DNA"/>
</dbReference>
<keyword evidence="2" id="KW-0378">Hydrolase</keyword>
<evidence type="ECO:0008006" key="5">
    <source>
        <dbReference type="Google" id="ProtNLM"/>
    </source>
</evidence>
<protein>
    <recommendedName>
        <fullName evidence="5">Polyhydroxybutyrate depolymerase</fullName>
    </recommendedName>
</protein>
<evidence type="ECO:0000313" key="3">
    <source>
        <dbReference type="EMBL" id="MCF4007154.1"/>
    </source>
</evidence>